<proteinExistence type="predicted"/>
<dbReference type="SUPFAM" id="SSF52172">
    <property type="entry name" value="CheY-like"/>
    <property type="match status" value="1"/>
</dbReference>
<comment type="caution">
    <text evidence="5">The sequence shown here is derived from an EMBL/GenBank/DDBJ whole genome shotgun (WGS) entry which is preliminary data.</text>
</comment>
<dbReference type="Pfam" id="PF01590">
    <property type="entry name" value="GAF"/>
    <property type="match status" value="1"/>
</dbReference>
<dbReference type="GO" id="GO:0000155">
    <property type="term" value="F:phosphorelay sensor kinase activity"/>
    <property type="evidence" value="ECO:0007669"/>
    <property type="project" value="InterPro"/>
</dbReference>
<reference evidence="5 6" key="1">
    <citation type="journal article" date="2015" name="Plant Cell">
        <title>Oil accumulation by the oleaginous diatom Fistulifera solaris as revealed by the genome and transcriptome.</title>
        <authorList>
            <person name="Tanaka T."/>
            <person name="Maeda Y."/>
            <person name="Veluchamy A."/>
            <person name="Tanaka M."/>
            <person name="Abida H."/>
            <person name="Marechal E."/>
            <person name="Bowler C."/>
            <person name="Muto M."/>
            <person name="Sunaga Y."/>
            <person name="Tanaka M."/>
            <person name="Yoshino T."/>
            <person name="Taniguchi T."/>
            <person name="Fukuda Y."/>
            <person name="Nemoto M."/>
            <person name="Matsumoto M."/>
            <person name="Wong P.S."/>
            <person name="Aburatani S."/>
            <person name="Fujibuchi W."/>
        </authorList>
    </citation>
    <scope>NUCLEOTIDE SEQUENCE [LARGE SCALE GENOMIC DNA]</scope>
    <source>
        <strain evidence="5 6">JPCC DA0580</strain>
    </source>
</reference>
<evidence type="ECO:0000256" key="3">
    <source>
        <dbReference type="PROSITE-ProRule" id="PRU00169"/>
    </source>
</evidence>
<sequence length="632" mass="70710">MTEVETATDLLNQPISSASPVRYRSVLDFPTEEALREALECGVTNEIPSFATPQTDPEDFEWALPKTDPITTEAQTVDEELERLMCLKSYCLLDADREEVFDRLARLGKRALRVPYCNVSLMDFSRQWVIACEGTDQREYARKITMCSHTVQLKKTIRSLVIKDATEDFRFCENPFVQAGAVRFYAGAPLISPEGYQIGSFCVFDPLSRPNGLSAAEEATLLDLATLATREMVRYRDAKRAMIPENLIISTSHELRTPLGALQLALTLLTEDTILHEQLDAEQHGVLVNAKRTSDLLAQLCEHSIDMLRNNPRHRGLSVTSTSTLREQISLIATLLNRRVLVEFFVDKNIPESILSNKISLLQIALNLIDHGLNTSSDTSIELRLLKKDAQDTAHQLHDELVFECLFRPSDEVDISADVIFNDHLGLQSLVYWTSVLCGHYGCAPTGNNILVYSAVPLFTVANEKSTACPVNEGKTCLEIPVPSDGPPKDSTTNPSSDKCALVIEDSLVVRKTITRALKSLGYSTKEARDGLEGLKCLKDSVYDVVLCDFLMPVMDGLDCMKQYREWESKERPSLRQYIVGMSAHISSEASHQGFEAGMDDFRPKPISIQTLEEILESDRVKNKTIAQRIKQ</sequence>
<dbReference type="PANTHER" id="PTHR43102">
    <property type="entry name" value="SLR1143 PROTEIN"/>
    <property type="match status" value="1"/>
</dbReference>
<dbReference type="PROSITE" id="PS50110">
    <property type="entry name" value="RESPONSE_REGULATORY"/>
    <property type="match status" value="1"/>
</dbReference>
<dbReference type="Pfam" id="PF00072">
    <property type="entry name" value="Response_reg"/>
    <property type="match status" value="1"/>
</dbReference>
<dbReference type="EC" id="2.7.13.3" evidence="5"/>
<keyword evidence="6" id="KW-1185">Reference proteome</keyword>
<dbReference type="AlphaFoldDB" id="A0A1Z5JWH7"/>
<dbReference type="Gene3D" id="3.40.50.2300">
    <property type="match status" value="1"/>
</dbReference>
<organism evidence="5 6">
    <name type="scientific">Fistulifera solaris</name>
    <name type="common">Oleaginous diatom</name>
    <dbReference type="NCBI Taxonomy" id="1519565"/>
    <lineage>
        <taxon>Eukaryota</taxon>
        <taxon>Sar</taxon>
        <taxon>Stramenopiles</taxon>
        <taxon>Ochrophyta</taxon>
        <taxon>Bacillariophyta</taxon>
        <taxon>Bacillariophyceae</taxon>
        <taxon>Bacillariophycidae</taxon>
        <taxon>Naviculales</taxon>
        <taxon>Naviculaceae</taxon>
        <taxon>Fistulifera</taxon>
    </lineage>
</organism>
<accession>A0A1Z5JWH7</accession>
<dbReference type="SMART" id="SM00448">
    <property type="entry name" value="REC"/>
    <property type="match status" value="1"/>
</dbReference>
<dbReference type="Gene3D" id="3.30.450.40">
    <property type="match status" value="1"/>
</dbReference>
<evidence type="ECO:0000256" key="1">
    <source>
        <dbReference type="ARBA" id="ARBA00022679"/>
    </source>
</evidence>
<dbReference type="SUPFAM" id="SSF55781">
    <property type="entry name" value="GAF domain-like"/>
    <property type="match status" value="1"/>
</dbReference>
<keyword evidence="3" id="KW-0597">Phosphoprotein</keyword>
<feature type="domain" description="Response regulatory" evidence="4">
    <location>
        <begin position="500"/>
        <end position="620"/>
    </location>
</feature>
<evidence type="ECO:0000313" key="6">
    <source>
        <dbReference type="Proteomes" id="UP000198406"/>
    </source>
</evidence>
<dbReference type="InterPro" id="IPR003018">
    <property type="entry name" value="GAF"/>
</dbReference>
<evidence type="ECO:0000259" key="4">
    <source>
        <dbReference type="PROSITE" id="PS50110"/>
    </source>
</evidence>
<keyword evidence="2 5" id="KW-0418">Kinase</keyword>
<keyword evidence="1 5" id="KW-0808">Transferase</keyword>
<dbReference type="Gene3D" id="1.10.287.130">
    <property type="match status" value="1"/>
</dbReference>
<name>A0A1Z5JWH7_FISSO</name>
<dbReference type="Pfam" id="PF00512">
    <property type="entry name" value="HisKA"/>
    <property type="match status" value="1"/>
</dbReference>
<dbReference type="Proteomes" id="UP000198406">
    <property type="component" value="Unassembled WGS sequence"/>
</dbReference>
<dbReference type="OrthoDB" id="303614at2759"/>
<dbReference type="InterPro" id="IPR036097">
    <property type="entry name" value="HisK_dim/P_sf"/>
</dbReference>
<dbReference type="InterPro" id="IPR001789">
    <property type="entry name" value="Sig_transdc_resp-reg_receiver"/>
</dbReference>
<dbReference type="InterPro" id="IPR011006">
    <property type="entry name" value="CheY-like_superfamily"/>
</dbReference>
<dbReference type="EMBL" id="BDSP01000124">
    <property type="protein sequence ID" value="GAX18081.1"/>
    <property type="molecule type" value="Genomic_DNA"/>
</dbReference>
<evidence type="ECO:0000313" key="5">
    <source>
        <dbReference type="EMBL" id="GAX18081.1"/>
    </source>
</evidence>
<dbReference type="InterPro" id="IPR029016">
    <property type="entry name" value="GAF-like_dom_sf"/>
</dbReference>
<dbReference type="SMART" id="SM00065">
    <property type="entry name" value="GAF"/>
    <property type="match status" value="1"/>
</dbReference>
<gene>
    <name evidence="5" type="ORF">FisN_25Hh056</name>
</gene>
<dbReference type="InterPro" id="IPR003661">
    <property type="entry name" value="HisK_dim/P_dom"/>
</dbReference>
<dbReference type="PANTHER" id="PTHR43102:SF2">
    <property type="entry name" value="GAF DOMAIN-CONTAINING PROTEIN"/>
    <property type="match status" value="1"/>
</dbReference>
<feature type="modified residue" description="4-aspartylphosphate" evidence="3">
    <location>
        <position position="549"/>
    </location>
</feature>
<dbReference type="InParanoid" id="A0A1Z5JWH7"/>
<dbReference type="CDD" id="cd17546">
    <property type="entry name" value="REC_hyHK_CKI1_RcsC-like"/>
    <property type="match status" value="1"/>
</dbReference>
<dbReference type="SUPFAM" id="SSF47384">
    <property type="entry name" value="Homodimeric domain of signal transducing histidine kinase"/>
    <property type="match status" value="1"/>
</dbReference>
<protein>
    <submittedName>
        <fullName evidence="5">Two-component system, chemotaxis family, sensor kinase CheA</fullName>
        <ecNumber evidence="5">2.7.13.3</ecNumber>
    </submittedName>
</protein>
<evidence type="ECO:0000256" key="2">
    <source>
        <dbReference type="ARBA" id="ARBA00022777"/>
    </source>
</evidence>